<evidence type="ECO:0000313" key="6">
    <source>
        <dbReference type="EMBL" id="MCS5489227.1"/>
    </source>
</evidence>
<organism evidence="6 7">
    <name type="scientific">Algoriphagus limi</name>
    <dbReference type="NCBI Taxonomy" id="2975273"/>
    <lineage>
        <taxon>Bacteria</taxon>
        <taxon>Pseudomonadati</taxon>
        <taxon>Bacteroidota</taxon>
        <taxon>Cytophagia</taxon>
        <taxon>Cytophagales</taxon>
        <taxon>Cyclobacteriaceae</taxon>
        <taxon>Algoriphagus</taxon>
    </lineage>
</organism>
<keyword evidence="5" id="KW-0012">Acyltransferase</keyword>
<sequence length="327" mass="37673">MKSDLKMDKEEAIIPAVDRELLKSELTPERFLRYTNNGNNLVYLVNHHNSPNVVREVGRLRELTFRAAGGGTGLSLDLDDNDTCPNCYEQLITWNPEDEEIVAGYRLIHCKNAIDQDGKINLSTVHLFEFSEEFVKDYLPYTIELGRSFVQPKYQPSIDNRKGIFSLDNLWDGLGAVVLLHPDVKYLFGKVTMYPHYNREARDLLLVFLNHYFPDNRNLVEPRAELKLNYETAVGTGPNPFEGMDYKEGYKLLNSRVRAYGENIPPLINTYMNLSPSMMTFGTALNDEFGEVEETGILITLEDIYESKKHRHMDTFERDRVFGSRDV</sequence>
<dbReference type="Pfam" id="PF13444">
    <property type="entry name" value="Acetyltransf_5"/>
    <property type="match status" value="1"/>
</dbReference>
<evidence type="ECO:0000256" key="3">
    <source>
        <dbReference type="ARBA" id="ARBA00022679"/>
    </source>
</evidence>
<dbReference type="SUPFAM" id="SSF55729">
    <property type="entry name" value="Acyl-CoA N-acyltransferases (Nat)"/>
    <property type="match status" value="1"/>
</dbReference>
<reference evidence="6 7" key="1">
    <citation type="submission" date="2022-08" db="EMBL/GenBank/DDBJ databases">
        <title>Algoriphagus sp. CAU 1643 isolated from mud.</title>
        <authorList>
            <person name="Kim W."/>
        </authorList>
    </citation>
    <scope>NUCLEOTIDE SEQUENCE [LARGE SCALE GENOMIC DNA]</scope>
    <source>
        <strain evidence="6 7">CAU 1643</strain>
    </source>
</reference>
<dbReference type="RefSeq" id="WP_259412903.1">
    <property type="nucleotide sequence ID" value="NZ_JANWGH010000001.1"/>
</dbReference>
<evidence type="ECO:0000256" key="4">
    <source>
        <dbReference type="ARBA" id="ARBA00023098"/>
    </source>
</evidence>
<comment type="pathway">
    <text evidence="1">Lipid metabolism.</text>
</comment>
<dbReference type="PANTHER" id="PTHR37323:SF1">
    <property type="entry name" value="L-ORNITHINE N(ALPHA)-ACYLTRANSFERASE"/>
    <property type="match status" value="1"/>
</dbReference>
<protein>
    <submittedName>
        <fullName evidence="6">GNAT family N-acetyltransferase</fullName>
    </submittedName>
</protein>
<name>A0ABT2G1T0_9BACT</name>
<keyword evidence="3" id="KW-0808">Transferase</keyword>
<dbReference type="Proteomes" id="UP001206788">
    <property type="component" value="Unassembled WGS sequence"/>
</dbReference>
<evidence type="ECO:0000256" key="1">
    <source>
        <dbReference type="ARBA" id="ARBA00005189"/>
    </source>
</evidence>
<dbReference type="InterPro" id="IPR016181">
    <property type="entry name" value="Acyl_CoA_acyltransferase"/>
</dbReference>
<keyword evidence="2" id="KW-0444">Lipid biosynthesis</keyword>
<evidence type="ECO:0000256" key="5">
    <source>
        <dbReference type="ARBA" id="ARBA00023315"/>
    </source>
</evidence>
<keyword evidence="4" id="KW-0443">Lipid metabolism</keyword>
<dbReference type="EMBL" id="JANWGH010000001">
    <property type="protein sequence ID" value="MCS5489227.1"/>
    <property type="molecule type" value="Genomic_DNA"/>
</dbReference>
<keyword evidence="7" id="KW-1185">Reference proteome</keyword>
<evidence type="ECO:0000313" key="7">
    <source>
        <dbReference type="Proteomes" id="UP001206788"/>
    </source>
</evidence>
<proteinExistence type="predicted"/>
<dbReference type="PANTHER" id="PTHR37323">
    <property type="entry name" value="GCN5-RELATED N-ACETYLTRANSFERASE"/>
    <property type="match status" value="1"/>
</dbReference>
<dbReference type="InterPro" id="IPR052351">
    <property type="entry name" value="Ornithine_N-alpha-AT"/>
</dbReference>
<accession>A0ABT2G1T0</accession>
<comment type="caution">
    <text evidence="6">The sequence shown here is derived from an EMBL/GenBank/DDBJ whole genome shotgun (WGS) entry which is preliminary data.</text>
</comment>
<gene>
    <name evidence="6" type="ORF">NY014_02225</name>
</gene>
<evidence type="ECO:0000256" key="2">
    <source>
        <dbReference type="ARBA" id="ARBA00022516"/>
    </source>
</evidence>